<proteinExistence type="predicted"/>
<evidence type="ECO:0000256" key="2">
    <source>
        <dbReference type="SAM" id="Phobius"/>
    </source>
</evidence>
<evidence type="ECO:0000313" key="4">
    <source>
        <dbReference type="Proteomes" id="UP000335538"/>
    </source>
</evidence>
<keyword evidence="2" id="KW-1133">Transmembrane helix</keyword>
<evidence type="ECO:0000256" key="1">
    <source>
        <dbReference type="SAM" id="MobiDB-lite"/>
    </source>
</evidence>
<dbReference type="InterPro" id="IPR015884">
    <property type="entry name" value="Malic_enzyme_CS"/>
</dbReference>
<reference evidence="3 4" key="1">
    <citation type="submission" date="2019-08" db="EMBL/GenBank/DDBJ databases">
        <authorList>
            <person name="Peeters C."/>
        </authorList>
    </citation>
    <scope>NUCLEOTIDE SEQUENCE [LARGE SCALE GENOMIC DNA]</scope>
    <source>
        <strain evidence="3 4">LMG 31121</strain>
    </source>
</reference>
<feature type="region of interest" description="Disordered" evidence="1">
    <location>
        <begin position="415"/>
        <end position="465"/>
    </location>
</feature>
<dbReference type="EMBL" id="CABPSR010000018">
    <property type="protein sequence ID" value="VVE84489.1"/>
    <property type="molecule type" value="Genomic_DNA"/>
</dbReference>
<organism evidence="3 4">
    <name type="scientific">Pandoraea sputorum</name>
    <dbReference type="NCBI Taxonomy" id="93222"/>
    <lineage>
        <taxon>Bacteria</taxon>
        <taxon>Pseudomonadati</taxon>
        <taxon>Pseudomonadota</taxon>
        <taxon>Betaproteobacteria</taxon>
        <taxon>Burkholderiales</taxon>
        <taxon>Burkholderiaceae</taxon>
        <taxon>Pandoraea</taxon>
    </lineage>
</organism>
<dbReference type="AlphaFoldDB" id="A0A5E5BF19"/>
<protein>
    <submittedName>
        <fullName evidence="3">Uncharacterized protein</fullName>
    </submittedName>
</protein>
<evidence type="ECO:0000313" key="3">
    <source>
        <dbReference type="EMBL" id="VVE84489.1"/>
    </source>
</evidence>
<feature type="compositionally biased region" description="Polar residues" evidence="1">
    <location>
        <begin position="339"/>
        <end position="352"/>
    </location>
</feature>
<keyword evidence="2" id="KW-0472">Membrane</keyword>
<name>A0A5E5BF19_9BURK</name>
<dbReference type="PROSITE" id="PS00331">
    <property type="entry name" value="MALIC_ENZYMES"/>
    <property type="match status" value="1"/>
</dbReference>
<keyword evidence="2" id="KW-0812">Transmembrane</keyword>
<feature type="compositionally biased region" description="Basic and acidic residues" evidence="1">
    <location>
        <begin position="422"/>
        <end position="434"/>
    </location>
</feature>
<accession>A0A5E5BF19</accession>
<dbReference type="RefSeq" id="WP_150811010.1">
    <property type="nucleotide sequence ID" value="NZ_CABPSR010000018.1"/>
</dbReference>
<sequence>MTVRQGTSADEASHGPGALTENLHGQIREAEKTLHTELGVLTKRLKALPGAALNLTNLDRCQERLAAETQGGGEPTLEMLTQTAEALKELRQDIQGMQAKLEPSLLRSMLTHVGTLLGFTLALTASLVLIAGGLSGAIPSVLAGLGAAGAFGGSLGFLVAEHSATQREHDQDVMTRDLDALESAISLLATKSTNGRVAIESATALTAIGPAIASTTEPETKSAIESTKRHVQDELERQRCAEIGAQTKAHVCDGLSKEAQSVLHADLLGNSHDLPLSEAAIGAALQADPSERSVKRTLMHALFAGELSFRSDLATKGYAALRRALELEAESAAVRPNLASHTTDVNSDTRPVTSVPPANGGSGASSGPIRKLTTREAATPPLTQVPAKESLLSAWRDVQGCLELRADAHEFKNASSLTSAQDAERLKHKNETARRRVSKHAPRDGQAGSGIARESGAPLSRGTGAELVGDTTAATRALETTAFKALHTRVAPLFTDPAFVTLWDHFNVFFPDDTHGTAIVHLAAVVAPDSSRTTKLDNFAALKTLAGRPEAKNTFGVIRDQGKETHLRIGRSFRIALPPESPQSSVDALRTRVEPVLSNPAVVAHWARVESLFPDSQKDTAKVHFGVVVDHQWPREMRLEGFATLKRLAGKFEDALVTKGPKGAETGFRFGRKLEIPLKPESPEAAVDALRTCVKPVLDDPAFGALWWSLQVFFVDATPSEQETARDHVAVLVAPEFGRRQKLESFEKLKKLAGKFEHVFEVQGEKGKETIRIGRTFATAVPPEDPKPTLPEVDDTHRSVGVWHHIAPFFAEHIKDTAQGLLDAVQSPGTDRLTKIEKFGQLRELVPAYSAAFLVTVDDKGKEIGFGVQGTNWKIDLPPEDLPVTGDASDGVQTPVTFWDKLTSWW</sequence>
<gene>
    <name evidence="3" type="ORF">PSP31121_04788</name>
</gene>
<feature type="transmembrane region" description="Helical" evidence="2">
    <location>
        <begin position="110"/>
        <end position="131"/>
    </location>
</feature>
<dbReference type="Proteomes" id="UP000335538">
    <property type="component" value="Unassembled WGS sequence"/>
</dbReference>
<feature type="region of interest" description="Disordered" evidence="1">
    <location>
        <begin position="336"/>
        <end position="370"/>
    </location>
</feature>